<keyword evidence="1" id="KW-0175">Coiled coil</keyword>
<accession>A0A7Y6A0V7</accession>
<protein>
    <submittedName>
        <fullName evidence="2">Septum formation initiator family protein</fullName>
    </submittedName>
</protein>
<dbReference type="AlphaFoldDB" id="A0A7Y6A0V7"/>
<sequence length="135" mass="14678">MVFSCVLLLAFVLVYPTLHSYLQQRVEVDQLRSQVESARQRNDDLEADLRRWDDPAYVAAQARERLSFVLPGEKAFRVVDPETVPDTPPATDGSAPVLDAGSTLPWYANVWESVEVAGQTPVAGDNGTPAPPAGG</sequence>
<dbReference type="Pfam" id="PF04977">
    <property type="entry name" value="DivIC"/>
    <property type="match status" value="1"/>
</dbReference>
<evidence type="ECO:0000313" key="2">
    <source>
        <dbReference type="EMBL" id="NUU16845.1"/>
    </source>
</evidence>
<gene>
    <name evidence="2" type="ORF">HP550_06225</name>
</gene>
<evidence type="ECO:0000313" key="3">
    <source>
        <dbReference type="Proteomes" id="UP000565724"/>
    </source>
</evidence>
<dbReference type="InterPro" id="IPR007060">
    <property type="entry name" value="FtsL/DivIC"/>
</dbReference>
<keyword evidence="3" id="KW-1185">Reference proteome</keyword>
<dbReference type="EMBL" id="JABMCI010000056">
    <property type="protein sequence ID" value="NUU16845.1"/>
    <property type="molecule type" value="Genomic_DNA"/>
</dbReference>
<evidence type="ECO:0000256" key="1">
    <source>
        <dbReference type="SAM" id="Coils"/>
    </source>
</evidence>
<organism evidence="2 3">
    <name type="scientific">Cellulomonas humilata</name>
    <dbReference type="NCBI Taxonomy" id="144055"/>
    <lineage>
        <taxon>Bacteria</taxon>
        <taxon>Bacillati</taxon>
        <taxon>Actinomycetota</taxon>
        <taxon>Actinomycetes</taxon>
        <taxon>Micrococcales</taxon>
        <taxon>Cellulomonadaceae</taxon>
        <taxon>Cellulomonas</taxon>
    </lineage>
</organism>
<name>A0A7Y6A0V7_9CELL</name>
<proteinExistence type="predicted"/>
<feature type="coiled-coil region" evidence="1">
    <location>
        <begin position="21"/>
        <end position="48"/>
    </location>
</feature>
<dbReference type="Proteomes" id="UP000565724">
    <property type="component" value="Unassembled WGS sequence"/>
</dbReference>
<comment type="caution">
    <text evidence="2">The sequence shown here is derived from an EMBL/GenBank/DDBJ whole genome shotgun (WGS) entry which is preliminary data.</text>
</comment>
<reference evidence="2 3" key="1">
    <citation type="submission" date="2020-05" db="EMBL/GenBank/DDBJ databases">
        <title>Genome Sequencing of Type Strains.</title>
        <authorList>
            <person name="Lemaire J.F."/>
            <person name="Inderbitzin P."/>
            <person name="Gregorio O.A."/>
            <person name="Collins S.B."/>
            <person name="Wespe N."/>
            <person name="Knight-Connoni V."/>
        </authorList>
    </citation>
    <scope>NUCLEOTIDE SEQUENCE [LARGE SCALE GENOMIC DNA]</scope>
    <source>
        <strain evidence="2 3">ATCC 25174</strain>
    </source>
</reference>